<dbReference type="Proteomes" id="UP000298030">
    <property type="component" value="Unassembled WGS sequence"/>
</dbReference>
<gene>
    <name evidence="1" type="ORF">FA13DRAFT_1800803</name>
</gene>
<dbReference type="AlphaFoldDB" id="A0A4Y7SFE2"/>
<keyword evidence="2" id="KW-1185">Reference proteome</keyword>
<reference evidence="1 2" key="1">
    <citation type="journal article" date="2019" name="Nat. Ecol. Evol.">
        <title>Megaphylogeny resolves global patterns of mushroom evolution.</title>
        <authorList>
            <person name="Varga T."/>
            <person name="Krizsan K."/>
            <person name="Foldi C."/>
            <person name="Dima B."/>
            <person name="Sanchez-Garcia M."/>
            <person name="Sanchez-Ramirez S."/>
            <person name="Szollosi G.J."/>
            <person name="Szarkandi J.G."/>
            <person name="Papp V."/>
            <person name="Albert L."/>
            <person name="Andreopoulos W."/>
            <person name="Angelini C."/>
            <person name="Antonin V."/>
            <person name="Barry K.W."/>
            <person name="Bougher N.L."/>
            <person name="Buchanan P."/>
            <person name="Buyck B."/>
            <person name="Bense V."/>
            <person name="Catcheside P."/>
            <person name="Chovatia M."/>
            <person name="Cooper J."/>
            <person name="Damon W."/>
            <person name="Desjardin D."/>
            <person name="Finy P."/>
            <person name="Geml J."/>
            <person name="Haridas S."/>
            <person name="Hughes K."/>
            <person name="Justo A."/>
            <person name="Karasinski D."/>
            <person name="Kautmanova I."/>
            <person name="Kiss B."/>
            <person name="Kocsube S."/>
            <person name="Kotiranta H."/>
            <person name="LaButti K.M."/>
            <person name="Lechner B.E."/>
            <person name="Liimatainen K."/>
            <person name="Lipzen A."/>
            <person name="Lukacs Z."/>
            <person name="Mihaltcheva S."/>
            <person name="Morgado L.N."/>
            <person name="Niskanen T."/>
            <person name="Noordeloos M.E."/>
            <person name="Ohm R.A."/>
            <person name="Ortiz-Santana B."/>
            <person name="Ovrebo C."/>
            <person name="Racz N."/>
            <person name="Riley R."/>
            <person name="Savchenko A."/>
            <person name="Shiryaev A."/>
            <person name="Soop K."/>
            <person name="Spirin V."/>
            <person name="Szebenyi C."/>
            <person name="Tomsovsky M."/>
            <person name="Tulloss R.E."/>
            <person name="Uehling J."/>
            <person name="Grigoriev I.V."/>
            <person name="Vagvolgyi C."/>
            <person name="Papp T."/>
            <person name="Martin F.M."/>
            <person name="Miettinen O."/>
            <person name="Hibbett D.S."/>
            <person name="Nagy L.G."/>
        </authorList>
    </citation>
    <scope>NUCLEOTIDE SEQUENCE [LARGE SCALE GENOMIC DNA]</scope>
    <source>
        <strain evidence="1 2">FP101781</strain>
    </source>
</reference>
<organism evidence="1 2">
    <name type="scientific">Coprinellus micaceus</name>
    <name type="common">Glistening ink-cap mushroom</name>
    <name type="synonym">Coprinus micaceus</name>
    <dbReference type="NCBI Taxonomy" id="71717"/>
    <lineage>
        <taxon>Eukaryota</taxon>
        <taxon>Fungi</taxon>
        <taxon>Dikarya</taxon>
        <taxon>Basidiomycota</taxon>
        <taxon>Agaricomycotina</taxon>
        <taxon>Agaricomycetes</taxon>
        <taxon>Agaricomycetidae</taxon>
        <taxon>Agaricales</taxon>
        <taxon>Agaricineae</taxon>
        <taxon>Psathyrellaceae</taxon>
        <taxon>Coprinellus</taxon>
    </lineage>
</organism>
<comment type="caution">
    <text evidence="1">The sequence shown here is derived from an EMBL/GenBank/DDBJ whole genome shotgun (WGS) entry which is preliminary data.</text>
</comment>
<name>A0A4Y7SFE2_COPMI</name>
<evidence type="ECO:0000313" key="1">
    <source>
        <dbReference type="EMBL" id="TEB20575.1"/>
    </source>
</evidence>
<proteinExistence type="predicted"/>
<dbReference type="EMBL" id="QPFP01000136">
    <property type="protein sequence ID" value="TEB20575.1"/>
    <property type="molecule type" value="Genomic_DNA"/>
</dbReference>
<protein>
    <submittedName>
        <fullName evidence="1">Uncharacterized protein</fullName>
    </submittedName>
</protein>
<sequence>MSLEAEFSPERLDANNNLLLHGKGDERFSGKHSFLSGVVLKNGYYFQVSNVPSQPPPPQGGHRDTFMRSDFHYADSDPILCLNP</sequence>
<evidence type="ECO:0000313" key="2">
    <source>
        <dbReference type="Proteomes" id="UP000298030"/>
    </source>
</evidence>
<accession>A0A4Y7SFE2</accession>